<accession>A0A9N8WST3</accession>
<keyword evidence="3" id="KW-0175">Coiled coil</keyword>
<evidence type="ECO:0000313" key="6">
    <source>
        <dbReference type="EMBL" id="CAG8493594.1"/>
    </source>
</evidence>
<dbReference type="OrthoDB" id="20729at2759"/>
<dbReference type="AlphaFoldDB" id="A0A9N8WST3"/>
<protein>
    <submittedName>
        <fullName evidence="6">4982_t:CDS:1</fullName>
    </submittedName>
</protein>
<evidence type="ECO:0000259" key="5">
    <source>
        <dbReference type="Pfam" id="PF13934"/>
    </source>
</evidence>
<gene>
    <name evidence="6" type="ORF">AGERDE_LOCUS3881</name>
</gene>
<name>A0A9N8WST3_9GLOM</name>
<feature type="region of interest" description="Disordered" evidence="4">
    <location>
        <begin position="442"/>
        <end position="517"/>
    </location>
</feature>
<evidence type="ECO:0000313" key="7">
    <source>
        <dbReference type="Proteomes" id="UP000789831"/>
    </source>
</evidence>
<dbReference type="GO" id="GO:0005634">
    <property type="term" value="C:nucleus"/>
    <property type="evidence" value="ECO:0007669"/>
    <property type="project" value="UniProtKB-SubCell"/>
</dbReference>
<feature type="domain" description="ELYS-like" evidence="5">
    <location>
        <begin position="65"/>
        <end position="272"/>
    </location>
</feature>
<evidence type="ECO:0000256" key="2">
    <source>
        <dbReference type="ARBA" id="ARBA00023242"/>
    </source>
</evidence>
<reference evidence="6" key="1">
    <citation type="submission" date="2021-06" db="EMBL/GenBank/DDBJ databases">
        <authorList>
            <person name="Kallberg Y."/>
            <person name="Tangrot J."/>
            <person name="Rosling A."/>
        </authorList>
    </citation>
    <scope>NUCLEOTIDE SEQUENCE</scope>
    <source>
        <strain evidence="6">MT106</strain>
    </source>
</reference>
<comment type="subcellular location">
    <subcellularLocation>
        <location evidence="1">Nucleus</location>
    </subcellularLocation>
</comment>
<dbReference type="EMBL" id="CAJVPL010000409">
    <property type="protein sequence ID" value="CAG8493594.1"/>
    <property type="molecule type" value="Genomic_DNA"/>
</dbReference>
<keyword evidence="7" id="KW-1185">Reference proteome</keyword>
<comment type="caution">
    <text evidence="6">The sequence shown here is derived from an EMBL/GenBank/DDBJ whole genome shotgun (WGS) entry which is preliminary data.</text>
</comment>
<evidence type="ECO:0000256" key="1">
    <source>
        <dbReference type="ARBA" id="ARBA00004123"/>
    </source>
</evidence>
<dbReference type="Pfam" id="PF13934">
    <property type="entry name" value="ELYS"/>
    <property type="match status" value="1"/>
</dbReference>
<feature type="compositionally biased region" description="Polar residues" evidence="4">
    <location>
        <begin position="502"/>
        <end position="517"/>
    </location>
</feature>
<evidence type="ECO:0000256" key="4">
    <source>
        <dbReference type="SAM" id="MobiDB-lite"/>
    </source>
</evidence>
<feature type="compositionally biased region" description="Polar residues" evidence="4">
    <location>
        <begin position="442"/>
        <end position="458"/>
    </location>
</feature>
<dbReference type="InterPro" id="IPR025151">
    <property type="entry name" value="ELYS_dom"/>
</dbReference>
<evidence type="ECO:0000256" key="3">
    <source>
        <dbReference type="SAM" id="Coils"/>
    </source>
</evidence>
<feature type="compositionally biased region" description="Low complexity" evidence="4">
    <location>
        <begin position="461"/>
        <end position="477"/>
    </location>
</feature>
<proteinExistence type="predicted"/>
<dbReference type="Proteomes" id="UP000789831">
    <property type="component" value="Unassembled WGS sequence"/>
</dbReference>
<keyword evidence="2" id="KW-0539">Nucleus</keyword>
<sequence length="517" mass="59824">MEHAINSTLPLNQEEFTWNGKDRPQSVESRAGRISDLIDESKPWPYTHPVVNSIKYRQNQMDGELFIHLLLKFAGVEPSLYPPVERATLKELSNAIYSSTKINELQSHCLMYYILRDWNMHHKFAVRYAIPYGWMSLMDGFWSLDQWRFEEAIRFLGEPEVKKVDYNHKVIQTLFNHAGPREAMLYVDITKPDLTSKKEDVELLFDLLMRCDLMEALFYLRNQPEEFDKALLFRKLLDYCFNEAPRAEKLNKLLSFPLNKEEELIVEDYCLKSDNPVCLEFYMMYAVHHDRKIEAIKLYDRLRRELKDERATAASFLKRGKIIEDIRRNLSPIEKQLLSQEYDSYDIIKVNRPLKSEKRKMKGKEPISSYTLGSFKSNISQATSAIESSSSPKQITRSSNQNENSFIVNLRSPLMPQQANQTISPPSVLSPLTSLANKNVFTTSNNTGARSPMTTPLPNKSPFSPTSTAPSPSTVKSSIKKSEAIRHTPYLANRRITRSMTRKQPTPYLRTTNQQSV</sequence>
<organism evidence="6 7">
    <name type="scientific">Ambispora gerdemannii</name>
    <dbReference type="NCBI Taxonomy" id="144530"/>
    <lineage>
        <taxon>Eukaryota</taxon>
        <taxon>Fungi</taxon>
        <taxon>Fungi incertae sedis</taxon>
        <taxon>Mucoromycota</taxon>
        <taxon>Glomeromycotina</taxon>
        <taxon>Glomeromycetes</taxon>
        <taxon>Archaeosporales</taxon>
        <taxon>Ambisporaceae</taxon>
        <taxon>Ambispora</taxon>
    </lineage>
</organism>
<feature type="coiled-coil region" evidence="3">
    <location>
        <begin position="292"/>
        <end position="319"/>
    </location>
</feature>